<evidence type="ECO:0000256" key="2">
    <source>
        <dbReference type="ARBA" id="ARBA00022679"/>
    </source>
</evidence>
<evidence type="ECO:0000256" key="1">
    <source>
        <dbReference type="ARBA" id="ARBA00022605"/>
    </source>
</evidence>
<comment type="caution">
    <text evidence="7">Lacks conserved residue(s) required for the propagation of feature annotation.</text>
</comment>
<accession>E7G8M1</accession>
<feature type="binding site" evidence="7">
    <location>
        <position position="115"/>
    </location>
    <ligand>
        <name>ATP</name>
        <dbReference type="ChEBI" id="CHEBI:30616"/>
    </ligand>
</feature>
<gene>
    <name evidence="7" type="primary">aroK</name>
    <name evidence="8" type="ORF">HMPREF9488_01109</name>
</gene>
<keyword evidence="1 7" id="KW-0028">Amino-acid biosynthesis</keyword>
<keyword evidence="9" id="KW-1185">Reference proteome</keyword>
<dbReference type="HAMAP" id="MF_00109">
    <property type="entry name" value="Shikimate_kinase"/>
    <property type="match status" value="1"/>
</dbReference>
<protein>
    <recommendedName>
        <fullName evidence="7">Shikimate kinase</fullName>
        <shortName evidence="7">SK</shortName>
        <ecNumber evidence="7">2.7.1.71</ecNumber>
    </recommendedName>
</protein>
<dbReference type="Proteomes" id="UP000003157">
    <property type="component" value="Unassembled WGS sequence"/>
</dbReference>
<keyword evidence="7" id="KW-0460">Magnesium</keyword>
<feature type="binding site" evidence="7">
    <location>
        <position position="33"/>
    </location>
    <ligand>
        <name>substrate</name>
    </ligand>
</feature>
<reference evidence="8 9" key="1">
    <citation type="submission" date="2010-12" db="EMBL/GenBank/DDBJ databases">
        <title>The Genome Sequence of Coprobacillus sp. strain 29_1.</title>
        <authorList>
            <consortium name="The Broad Institute Genome Sequencing Platform"/>
            <person name="Earl A."/>
            <person name="Ward D."/>
            <person name="Feldgarden M."/>
            <person name="Gevers D."/>
            <person name="Daigneault M."/>
            <person name="Sibley C.D."/>
            <person name="White A."/>
            <person name="Strauss J."/>
            <person name="Allen-Vercoe E."/>
            <person name="Young S.K."/>
            <person name="Zeng Q."/>
            <person name="Gargeya S."/>
            <person name="Fitzgerald M."/>
            <person name="Haas B."/>
            <person name="Abouelleil A."/>
            <person name="Alvarado L."/>
            <person name="Arachchi H.M."/>
            <person name="Berlin A."/>
            <person name="Brown A."/>
            <person name="Chapman S.B."/>
            <person name="Chen Z."/>
            <person name="Dunbar C."/>
            <person name="Freedman E."/>
            <person name="Gearin G."/>
            <person name="Gellesch M."/>
            <person name="Goldberg J."/>
            <person name="Griggs A."/>
            <person name="Gujja S."/>
            <person name="Heilman E."/>
            <person name="Heiman D."/>
            <person name="Howarth C."/>
            <person name="Larson L."/>
            <person name="Lui A."/>
            <person name="MacDonald P.J.P."/>
            <person name="Mehta T."/>
            <person name="Montmayeur A."/>
            <person name="Murphy C."/>
            <person name="Neiman D."/>
            <person name="Pearson M."/>
            <person name="Priest M."/>
            <person name="Roberts A."/>
            <person name="Saif S."/>
            <person name="Shea T."/>
            <person name="Shenoy N."/>
            <person name="Sisk P."/>
            <person name="Stolte C."/>
            <person name="Sykes S."/>
            <person name="White J."/>
            <person name="Yandava C."/>
            <person name="Nusbaum C."/>
            <person name="Birren B."/>
        </authorList>
    </citation>
    <scope>NUCLEOTIDE SEQUENCE [LARGE SCALE GENOMIC DNA]</scope>
    <source>
        <strain evidence="8 9">29_1</strain>
    </source>
</reference>
<dbReference type="EMBL" id="ADKX01000020">
    <property type="protein sequence ID" value="EFW05600.1"/>
    <property type="molecule type" value="Genomic_DNA"/>
</dbReference>
<comment type="pathway">
    <text evidence="7">Metabolic intermediate biosynthesis; chorismate biosynthesis; chorismate from D-erythrose 4-phosphate and phosphoenolpyruvate: step 5/7.</text>
</comment>
<dbReference type="GO" id="GO:0008652">
    <property type="term" value="P:amino acid biosynthetic process"/>
    <property type="evidence" value="ECO:0007669"/>
    <property type="project" value="UniProtKB-KW"/>
</dbReference>
<dbReference type="UniPathway" id="UPA00053">
    <property type="reaction ID" value="UER00088"/>
</dbReference>
<keyword evidence="5 7" id="KW-0067">ATP-binding</keyword>
<comment type="subcellular location">
    <subcellularLocation>
        <location evidence="7">Cytoplasm</location>
    </subcellularLocation>
</comment>
<dbReference type="GO" id="GO:0000287">
    <property type="term" value="F:magnesium ion binding"/>
    <property type="evidence" value="ECO:0007669"/>
    <property type="project" value="UniProtKB-UniRule"/>
</dbReference>
<comment type="similarity">
    <text evidence="7">Belongs to the shikimate kinase family.</text>
</comment>
<evidence type="ECO:0000313" key="8">
    <source>
        <dbReference type="EMBL" id="EFW05600.1"/>
    </source>
</evidence>
<dbReference type="GO" id="GO:0005829">
    <property type="term" value="C:cytosol"/>
    <property type="evidence" value="ECO:0007669"/>
    <property type="project" value="TreeGrafter"/>
</dbReference>
<dbReference type="GO" id="GO:0009073">
    <property type="term" value="P:aromatic amino acid family biosynthetic process"/>
    <property type="evidence" value="ECO:0007669"/>
    <property type="project" value="UniProtKB-KW"/>
</dbReference>
<name>E7G8M1_9FIRM</name>
<dbReference type="GeneID" id="78230752"/>
<dbReference type="HOGENOM" id="CLU_057607_4_0_9"/>
<comment type="function">
    <text evidence="7">Catalyzes the specific phosphorylation of the 3-hydroxyl group of shikimic acid using ATP as a cosubstrate.</text>
</comment>
<comment type="subunit">
    <text evidence="7">Monomer.</text>
</comment>
<feature type="binding site" evidence="7">
    <location>
        <position position="15"/>
    </location>
    <ligand>
        <name>Mg(2+)</name>
        <dbReference type="ChEBI" id="CHEBI:18420"/>
    </ligand>
</feature>
<dbReference type="EC" id="2.7.1.71" evidence="7"/>
<dbReference type="Gene3D" id="3.40.50.300">
    <property type="entry name" value="P-loop containing nucleotide triphosphate hydrolases"/>
    <property type="match status" value="1"/>
</dbReference>
<dbReference type="PANTHER" id="PTHR21087">
    <property type="entry name" value="SHIKIMATE KINASE"/>
    <property type="match status" value="1"/>
</dbReference>
<dbReference type="SUPFAM" id="SSF52540">
    <property type="entry name" value="P-loop containing nucleoside triphosphate hydrolases"/>
    <property type="match status" value="1"/>
</dbReference>
<keyword evidence="2 7" id="KW-0808">Transferase</keyword>
<dbReference type="InterPro" id="IPR027417">
    <property type="entry name" value="P-loop_NTPase"/>
</dbReference>
<comment type="catalytic activity">
    <reaction evidence="7">
        <text>shikimate + ATP = 3-phosphoshikimate + ADP + H(+)</text>
        <dbReference type="Rhea" id="RHEA:13121"/>
        <dbReference type="ChEBI" id="CHEBI:15378"/>
        <dbReference type="ChEBI" id="CHEBI:30616"/>
        <dbReference type="ChEBI" id="CHEBI:36208"/>
        <dbReference type="ChEBI" id="CHEBI:145989"/>
        <dbReference type="ChEBI" id="CHEBI:456216"/>
        <dbReference type="EC" id="2.7.1.71"/>
    </reaction>
</comment>
<proteinExistence type="inferred from homology"/>
<keyword evidence="3 7" id="KW-0547">Nucleotide-binding</keyword>
<organism evidence="8 9">
    <name type="scientific">Coprobacillus cateniformis</name>
    <dbReference type="NCBI Taxonomy" id="100884"/>
    <lineage>
        <taxon>Bacteria</taxon>
        <taxon>Bacillati</taxon>
        <taxon>Bacillota</taxon>
        <taxon>Erysipelotrichia</taxon>
        <taxon>Erysipelotrichales</taxon>
        <taxon>Coprobacillaceae</taxon>
        <taxon>Coprobacillus</taxon>
    </lineage>
</organism>
<feature type="binding site" evidence="7">
    <location>
        <position position="132"/>
    </location>
    <ligand>
        <name>substrate</name>
    </ligand>
</feature>
<dbReference type="InterPro" id="IPR000623">
    <property type="entry name" value="Shikimate_kinase/TSH1"/>
</dbReference>
<dbReference type="GO" id="GO:0005524">
    <property type="term" value="F:ATP binding"/>
    <property type="evidence" value="ECO:0007669"/>
    <property type="project" value="UniProtKB-UniRule"/>
</dbReference>
<sequence length="165" mass="18997">MENIVLIGMMGCGKTTISNLLSKELSRPLIDIDEYLVDKYDMTIPEMFDISEDYFRERETICCQEVGLLENYIISTGGGVIKNPKNIEALQRNGIIIYIDRPVELILSDVEIAARPLLKDGPDKLYQLYKERHQRYLDVCNCHIQNTSSLEDVVEKIIKIIKENK</sequence>
<feature type="binding site" evidence="7">
    <location>
        <position position="56"/>
    </location>
    <ligand>
        <name>substrate</name>
    </ligand>
</feature>
<evidence type="ECO:0000256" key="3">
    <source>
        <dbReference type="ARBA" id="ARBA00022741"/>
    </source>
</evidence>
<dbReference type="STRING" id="100884.GCA_000269565_02953"/>
<dbReference type="GO" id="GO:0004765">
    <property type="term" value="F:shikimate kinase activity"/>
    <property type="evidence" value="ECO:0007669"/>
    <property type="project" value="UniProtKB-UniRule"/>
</dbReference>
<comment type="cofactor">
    <cofactor evidence="7">
        <name>Mg(2+)</name>
        <dbReference type="ChEBI" id="CHEBI:18420"/>
    </cofactor>
    <text evidence="7">Binds 1 Mg(2+) ion per subunit.</text>
</comment>
<dbReference type="eggNOG" id="COG0703">
    <property type="taxonomic scope" value="Bacteria"/>
</dbReference>
<comment type="caution">
    <text evidence="8">The sequence shown here is derived from an EMBL/GenBank/DDBJ whole genome shotgun (WGS) entry which is preliminary data.</text>
</comment>
<evidence type="ECO:0000313" key="9">
    <source>
        <dbReference type="Proteomes" id="UP000003157"/>
    </source>
</evidence>
<dbReference type="InterPro" id="IPR031322">
    <property type="entry name" value="Shikimate/glucono_kinase"/>
</dbReference>
<dbReference type="CDD" id="cd00464">
    <property type="entry name" value="SK"/>
    <property type="match status" value="1"/>
</dbReference>
<dbReference type="RefSeq" id="WP_008788225.1">
    <property type="nucleotide sequence ID" value="NZ_AKCB01000002.1"/>
</dbReference>
<dbReference type="AlphaFoldDB" id="E7G8M1"/>
<dbReference type="PRINTS" id="PR01100">
    <property type="entry name" value="SHIKIMTKNASE"/>
</dbReference>
<evidence type="ECO:0000256" key="6">
    <source>
        <dbReference type="ARBA" id="ARBA00023141"/>
    </source>
</evidence>
<evidence type="ECO:0000256" key="5">
    <source>
        <dbReference type="ARBA" id="ARBA00022840"/>
    </source>
</evidence>
<feature type="binding site" evidence="7">
    <location>
        <position position="78"/>
    </location>
    <ligand>
        <name>substrate</name>
    </ligand>
</feature>
<keyword evidence="4 7" id="KW-0418">Kinase</keyword>
<feature type="binding site" evidence="7">
    <location>
        <begin position="11"/>
        <end position="16"/>
    </location>
    <ligand>
        <name>ATP</name>
        <dbReference type="ChEBI" id="CHEBI:30616"/>
    </ligand>
</feature>
<dbReference type="OrthoDB" id="9800332at2"/>
<keyword evidence="7" id="KW-0479">Metal-binding</keyword>
<keyword evidence="7" id="KW-0963">Cytoplasm</keyword>
<dbReference type="Pfam" id="PF01202">
    <property type="entry name" value="SKI"/>
    <property type="match status" value="1"/>
</dbReference>
<evidence type="ECO:0000256" key="7">
    <source>
        <dbReference type="HAMAP-Rule" id="MF_00109"/>
    </source>
</evidence>
<keyword evidence="6 7" id="KW-0057">Aromatic amino acid biosynthesis</keyword>
<evidence type="ECO:0000256" key="4">
    <source>
        <dbReference type="ARBA" id="ARBA00022777"/>
    </source>
</evidence>
<dbReference type="GO" id="GO:0009423">
    <property type="term" value="P:chorismate biosynthetic process"/>
    <property type="evidence" value="ECO:0007669"/>
    <property type="project" value="UniProtKB-UniRule"/>
</dbReference>
<dbReference type="PANTHER" id="PTHR21087:SF16">
    <property type="entry name" value="SHIKIMATE KINASE 1, CHLOROPLASTIC"/>
    <property type="match status" value="1"/>
</dbReference>